<dbReference type="CDD" id="cd05233">
    <property type="entry name" value="SDR_c"/>
    <property type="match status" value="1"/>
</dbReference>
<evidence type="ECO:0000256" key="2">
    <source>
        <dbReference type="RuleBase" id="RU000363"/>
    </source>
</evidence>
<dbReference type="SUPFAM" id="SSF51735">
    <property type="entry name" value="NAD(P)-binding Rossmann-fold domains"/>
    <property type="match status" value="1"/>
</dbReference>
<proteinExistence type="inferred from homology"/>
<dbReference type="AlphaFoldDB" id="A0A640VZC4"/>
<dbReference type="InterPro" id="IPR050259">
    <property type="entry name" value="SDR"/>
</dbReference>
<dbReference type="PROSITE" id="PS00061">
    <property type="entry name" value="ADH_SHORT"/>
    <property type="match status" value="1"/>
</dbReference>
<dbReference type="EMBL" id="BLIV01000007">
    <property type="protein sequence ID" value="GFE51616.1"/>
    <property type="molecule type" value="Genomic_DNA"/>
</dbReference>
<reference evidence="3 4" key="1">
    <citation type="submission" date="2019-12" db="EMBL/GenBank/DDBJ databases">
        <title>Roseobacter cerasinus sp. nov., isolated from seawater around aquaculture.</title>
        <authorList>
            <person name="Muramatsu S."/>
            <person name="Takabe Y."/>
            <person name="Mori K."/>
            <person name="Takaichi S."/>
            <person name="Hanada S."/>
        </authorList>
    </citation>
    <scope>NUCLEOTIDE SEQUENCE [LARGE SCALE GENOMIC DNA]</scope>
    <source>
        <strain evidence="3 4">AI77</strain>
    </source>
</reference>
<comment type="caution">
    <text evidence="3">The sequence shown here is derived from an EMBL/GenBank/DDBJ whole genome shotgun (WGS) entry which is preliminary data.</text>
</comment>
<dbReference type="Gene3D" id="3.40.50.720">
    <property type="entry name" value="NAD(P)-binding Rossmann-like Domain"/>
    <property type="match status" value="1"/>
</dbReference>
<dbReference type="PRINTS" id="PR00081">
    <property type="entry name" value="GDHRDH"/>
</dbReference>
<accession>A0A640VZC4</accession>
<dbReference type="OrthoDB" id="9804774at2"/>
<dbReference type="PANTHER" id="PTHR42879:SF2">
    <property type="entry name" value="3-OXOACYL-[ACYL-CARRIER-PROTEIN] REDUCTASE FABG"/>
    <property type="match status" value="1"/>
</dbReference>
<name>A0A640VZC4_9RHOB</name>
<dbReference type="Proteomes" id="UP000436522">
    <property type="component" value="Unassembled WGS sequence"/>
</dbReference>
<dbReference type="InterPro" id="IPR036291">
    <property type="entry name" value="NAD(P)-bd_dom_sf"/>
</dbReference>
<dbReference type="InterPro" id="IPR002347">
    <property type="entry name" value="SDR_fam"/>
</dbReference>
<evidence type="ECO:0000256" key="1">
    <source>
        <dbReference type="ARBA" id="ARBA00006484"/>
    </source>
</evidence>
<sequence>MADLAIVTGGTRGIGRQVAITLAEAGFEVIATYRSNENAAQALVADGGGQISATAVDGADPKAITAFAQTVLERATPAVLVNNAGVTGDGLFLNSDAQQIADIMQINFGSVLGYCAAFAPAMTAARRGDIINISSVAATKVKDGNIAYGCAKAAIDRLTLGLANETARFGVRVNAVAPGFVETEMFRAFAGDNTNAIKRAIPGRRILQPDEIAQMVLALATRQISTTGTILRVGNGENI</sequence>
<dbReference type="Pfam" id="PF00106">
    <property type="entry name" value="adh_short"/>
    <property type="match status" value="1"/>
</dbReference>
<dbReference type="PRINTS" id="PR00080">
    <property type="entry name" value="SDRFAMILY"/>
</dbReference>
<dbReference type="InterPro" id="IPR020904">
    <property type="entry name" value="Sc_DH/Rdtase_CS"/>
</dbReference>
<keyword evidence="4" id="KW-1185">Reference proteome</keyword>
<gene>
    <name evidence="3" type="primary">fabG_3</name>
    <name evidence="3" type="ORF">So717_33690</name>
</gene>
<protein>
    <submittedName>
        <fullName evidence="3">Beta-ketoacyl-ACP reductase</fullName>
    </submittedName>
</protein>
<organism evidence="3 4">
    <name type="scientific">Roseobacter cerasinus</name>
    <dbReference type="NCBI Taxonomy" id="2602289"/>
    <lineage>
        <taxon>Bacteria</taxon>
        <taxon>Pseudomonadati</taxon>
        <taxon>Pseudomonadota</taxon>
        <taxon>Alphaproteobacteria</taxon>
        <taxon>Rhodobacterales</taxon>
        <taxon>Roseobacteraceae</taxon>
        <taxon>Roseobacter</taxon>
    </lineage>
</organism>
<dbReference type="RefSeq" id="WP_159979544.1">
    <property type="nucleotide sequence ID" value="NZ_BLIV01000007.1"/>
</dbReference>
<dbReference type="GO" id="GO:0032787">
    <property type="term" value="P:monocarboxylic acid metabolic process"/>
    <property type="evidence" value="ECO:0007669"/>
    <property type="project" value="UniProtKB-ARBA"/>
</dbReference>
<comment type="similarity">
    <text evidence="1 2">Belongs to the short-chain dehydrogenases/reductases (SDR) family.</text>
</comment>
<evidence type="ECO:0000313" key="3">
    <source>
        <dbReference type="EMBL" id="GFE51616.1"/>
    </source>
</evidence>
<evidence type="ECO:0000313" key="4">
    <source>
        <dbReference type="Proteomes" id="UP000436522"/>
    </source>
</evidence>
<dbReference type="PANTHER" id="PTHR42879">
    <property type="entry name" value="3-OXOACYL-(ACYL-CARRIER-PROTEIN) REDUCTASE"/>
    <property type="match status" value="1"/>
</dbReference>